<feature type="region of interest" description="Disordered" evidence="1">
    <location>
        <begin position="1"/>
        <end position="22"/>
    </location>
</feature>
<accession>A0AAV4S4X7</accession>
<sequence>MSETAVLGSLGPEEEGRGGDICHAGAKCPLRSDSILVSLSDGKEKITGVNRAVTPRINNYPDGWTVNDAATLSVFPPLFENHLQKETNKQKERMINSKNPVHPIPDSKCY</sequence>
<evidence type="ECO:0000313" key="3">
    <source>
        <dbReference type="Proteomes" id="UP001054837"/>
    </source>
</evidence>
<gene>
    <name evidence="2" type="ORF">CDAR_511061</name>
</gene>
<organism evidence="2 3">
    <name type="scientific">Caerostris darwini</name>
    <dbReference type="NCBI Taxonomy" id="1538125"/>
    <lineage>
        <taxon>Eukaryota</taxon>
        <taxon>Metazoa</taxon>
        <taxon>Ecdysozoa</taxon>
        <taxon>Arthropoda</taxon>
        <taxon>Chelicerata</taxon>
        <taxon>Arachnida</taxon>
        <taxon>Araneae</taxon>
        <taxon>Araneomorphae</taxon>
        <taxon>Entelegynae</taxon>
        <taxon>Araneoidea</taxon>
        <taxon>Araneidae</taxon>
        <taxon>Caerostris</taxon>
    </lineage>
</organism>
<keyword evidence="3" id="KW-1185">Reference proteome</keyword>
<proteinExistence type="predicted"/>
<dbReference type="AlphaFoldDB" id="A0AAV4S4X7"/>
<name>A0AAV4S4X7_9ARAC</name>
<evidence type="ECO:0000313" key="2">
    <source>
        <dbReference type="EMBL" id="GIY28246.1"/>
    </source>
</evidence>
<evidence type="ECO:0000256" key="1">
    <source>
        <dbReference type="SAM" id="MobiDB-lite"/>
    </source>
</evidence>
<feature type="region of interest" description="Disordered" evidence="1">
    <location>
        <begin position="87"/>
        <end position="110"/>
    </location>
</feature>
<protein>
    <submittedName>
        <fullName evidence="2">Uncharacterized protein</fullName>
    </submittedName>
</protein>
<dbReference type="Proteomes" id="UP001054837">
    <property type="component" value="Unassembled WGS sequence"/>
</dbReference>
<comment type="caution">
    <text evidence="2">The sequence shown here is derived from an EMBL/GenBank/DDBJ whole genome shotgun (WGS) entry which is preliminary data.</text>
</comment>
<reference evidence="2 3" key="1">
    <citation type="submission" date="2021-06" db="EMBL/GenBank/DDBJ databases">
        <title>Caerostris darwini draft genome.</title>
        <authorList>
            <person name="Kono N."/>
            <person name="Arakawa K."/>
        </authorList>
    </citation>
    <scope>NUCLEOTIDE SEQUENCE [LARGE SCALE GENOMIC DNA]</scope>
</reference>
<dbReference type="EMBL" id="BPLQ01007158">
    <property type="protein sequence ID" value="GIY28246.1"/>
    <property type="molecule type" value="Genomic_DNA"/>
</dbReference>